<dbReference type="Gene3D" id="3.40.50.10050">
    <property type="entry name" value="Translation initiation factor IF- 2, domain 3"/>
    <property type="match status" value="1"/>
</dbReference>
<sequence>MSKHKPRHFQKNKFDNRAKTSAKQQFRQVKTGVKDGVFVYKGPLTVSEFCLKTNIPTANIIKHFFLNGVPLTLNSVLSTEQLADACVNFGFDFKVETEITHDNIISNIKFDDDPTQLSPRPPIVTIMGHVDHGKTSLLDAIRQTNTAAKEFGGITQKIGAYQVKNQEGKTITFIDTPGHEAFTGMRARGAQVTDIVVLVVAGDDGLKQQTEEAISHAKSAKTPIIVFINKMDKPTANPDMVIQQLNKFDLVPEEWGGDTIFVKGSALTKEGIQELLDSILLVAEVEDYKANFNAHSSGYAIEVQTTKGLGPTATIIVKRGTLKIGDIVVLGPAWGKVRTMQDENGVHLQEAMPSKPVQISGFDIVPVAGEKFIVFDDEKDAKLIANKFREQQKQKLNTTQINEVLKQKIKSKEIKVLNLIFKVDSDGSLAAIKQAMQSIDVPGMSVNIIHSGVGLISENDIMLAKASGALLFSLNLGLSQVVKNIASLQGVKVDVHYHIPKLAEEIENILKGQLEPVYEDVELGRAEVLQLWYHSKVGHIAGTLVKTGKVKRGALCKLLRRNETIYEGRVDSLKSEKNPVNQMEAGKNCGIVINGCEDIQVCDIILVYEKQEVKSKS</sequence>
<dbReference type="PaxDb" id="722438-MPNE_0183"/>
<evidence type="ECO:0000313" key="15">
    <source>
        <dbReference type="EMBL" id="ADK86795.1"/>
    </source>
</evidence>
<dbReference type="Pfam" id="PF00009">
    <property type="entry name" value="GTP_EFTU"/>
    <property type="match status" value="1"/>
</dbReference>
<evidence type="ECO:0000259" key="14">
    <source>
        <dbReference type="PROSITE" id="PS51722"/>
    </source>
</evidence>
<comment type="function">
    <text evidence="9 10 11">One of the essential components for the initiation of protein synthesis. Protects formylmethionyl-tRNA from spontaneous hydrolysis and promotes its binding to the 30S ribosomal subunits. Also involved in the hydrolysis of GTP during the formation of the 70S ribosomal complex.</text>
</comment>
<evidence type="ECO:0000256" key="5">
    <source>
        <dbReference type="ARBA" id="ARBA00022540"/>
    </source>
</evidence>
<dbReference type="CDD" id="cd01887">
    <property type="entry name" value="IF2_eIF5B"/>
    <property type="match status" value="1"/>
</dbReference>
<dbReference type="SUPFAM" id="SSF52540">
    <property type="entry name" value="P-loop containing nucleoside triphosphate hydrolases"/>
    <property type="match status" value="1"/>
</dbReference>
<dbReference type="FunFam" id="2.40.30.10:FF:000008">
    <property type="entry name" value="Translation initiation factor IF-2"/>
    <property type="match status" value="1"/>
</dbReference>
<feature type="binding site" evidence="10">
    <location>
        <begin position="128"/>
        <end position="135"/>
    </location>
    <ligand>
        <name>GTP</name>
        <dbReference type="ChEBI" id="CHEBI:37565"/>
    </ligand>
</feature>
<dbReference type="InterPro" id="IPR004161">
    <property type="entry name" value="EFTu-like_2"/>
</dbReference>
<evidence type="ECO:0000256" key="13">
    <source>
        <dbReference type="SAM" id="MobiDB-lite"/>
    </source>
</evidence>
<dbReference type="InterPro" id="IPR005225">
    <property type="entry name" value="Small_GTP-bd"/>
</dbReference>
<keyword evidence="8 10" id="KW-0342">GTP-binding</keyword>
<dbReference type="PANTHER" id="PTHR43381:SF5">
    <property type="entry name" value="TR-TYPE G DOMAIN-CONTAINING PROTEIN"/>
    <property type="match status" value="1"/>
</dbReference>
<dbReference type="Pfam" id="PF11987">
    <property type="entry name" value="IF-2"/>
    <property type="match status" value="1"/>
</dbReference>
<dbReference type="CDD" id="cd03692">
    <property type="entry name" value="mtIF2_IVc"/>
    <property type="match status" value="1"/>
</dbReference>
<dbReference type="Pfam" id="PF03144">
    <property type="entry name" value="GTP_EFTU_D2"/>
    <property type="match status" value="1"/>
</dbReference>
<evidence type="ECO:0000256" key="7">
    <source>
        <dbReference type="ARBA" id="ARBA00022917"/>
    </source>
</evidence>
<feature type="binding site" evidence="10">
    <location>
        <begin position="175"/>
        <end position="179"/>
    </location>
    <ligand>
        <name>GTP</name>
        <dbReference type="ChEBI" id="CHEBI:37565"/>
    </ligand>
</feature>
<name>A0A0H3DM06_MYCPB</name>
<feature type="region of interest" description="Disordered" evidence="13">
    <location>
        <begin position="1"/>
        <end position="25"/>
    </location>
</feature>
<keyword evidence="6 10" id="KW-0547">Nucleotide-binding</keyword>
<evidence type="ECO:0000256" key="4">
    <source>
        <dbReference type="ARBA" id="ARBA00022490"/>
    </source>
</evidence>
<keyword evidence="5 10" id="KW-0396">Initiation factor</keyword>
<dbReference type="PANTHER" id="PTHR43381">
    <property type="entry name" value="TRANSLATION INITIATION FACTOR IF-2-RELATED"/>
    <property type="match status" value="1"/>
</dbReference>
<accession>A0A0H3DM06</accession>
<dbReference type="InterPro" id="IPR023115">
    <property type="entry name" value="TIF_IF2_dom3"/>
</dbReference>
<dbReference type="Gene3D" id="2.40.30.10">
    <property type="entry name" value="Translation factors"/>
    <property type="match status" value="2"/>
</dbReference>
<dbReference type="GeneID" id="66609197"/>
<dbReference type="FunFam" id="3.40.50.300:FF:000019">
    <property type="entry name" value="Translation initiation factor IF-2"/>
    <property type="match status" value="1"/>
</dbReference>
<feature type="binding site" evidence="10">
    <location>
        <begin position="229"/>
        <end position="232"/>
    </location>
    <ligand>
        <name>GTP</name>
        <dbReference type="ChEBI" id="CHEBI:37565"/>
    </ligand>
</feature>
<evidence type="ECO:0000313" key="16">
    <source>
        <dbReference type="Proteomes" id="UP000007756"/>
    </source>
</evidence>
<comment type="similarity">
    <text evidence="2 10 11">Belongs to the TRAFAC class translation factor GTPase superfamily. Classic translation factor GTPase family. IF-2 subfamily.</text>
</comment>
<dbReference type="InterPro" id="IPR000178">
    <property type="entry name" value="TF_IF2_bacterial-like"/>
</dbReference>
<dbReference type="RefSeq" id="WP_014325382.1">
    <property type="nucleotide sequence ID" value="NZ_CP010546.1"/>
</dbReference>
<dbReference type="PROSITE" id="PS01176">
    <property type="entry name" value="IF2"/>
    <property type="match status" value="1"/>
</dbReference>
<dbReference type="HAMAP" id="MF_00100_B">
    <property type="entry name" value="IF_2_B"/>
    <property type="match status" value="1"/>
</dbReference>
<dbReference type="SUPFAM" id="SSF52156">
    <property type="entry name" value="Initiation factor IF2/eIF5b, domain 3"/>
    <property type="match status" value="1"/>
</dbReference>
<dbReference type="InterPro" id="IPR015760">
    <property type="entry name" value="TIF_IF2"/>
</dbReference>
<evidence type="ECO:0000256" key="9">
    <source>
        <dbReference type="ARBA" id="ARBA00025162"/>
    </source>
</evidence>
<evidence type="ECO:0000256" key="12">
    <source>
        <dbReference type="RuleBase" id="RU000645"/>
    </source>
</evidence>
<proteinExistence type="inferred from homology"/>
<keyword evidence="7 10" id="KW-0648">Protein biosynthesis</keyword>
<dbReference type="Proteomes" id="UP000007756">
    <property type="component" value="Chromosome"/>
</dbReference>
<dbReference type="STRING" id="722438.F539_00895"/>
<dbReference type="NCBIfam" id="TIGR00487">
    <property type="entry name" value="IF-2"/>
    <property type="match status" value="1"/>
</dbReference>
<dbReference type="SUPFAM" id="SSF50447">
    <property type="entry name" value="Translation proteins"/>
    <property type="match status" value="2"/>
</dbReference>
<dbReference type="eggNOG" id="COG0532">
    <property type="taxonomic scope" value="Bacteria"/>
</dbReference>
<dbReference type="PROSITE" id="PS51722">
    <property type="entry name" value="G_TR_2"/>
    <property type="match status" value="1"/>
</dbReference>
<evidence type="ECO:0000256" key="3">
    <source>
        <dbReference type="ARBA" id="ARBA00020675"/>
    </source>
</evidence>
<dbReference type="KEGG" id="mpj:MPNE_0183"/>
<evidence type="ECO:0000256" key="8">
    <source>
        <dbReference type="ARBA" id="ARBA00023134"/>
    </source>
</evidence>
<dbReference type="NCBIfam" id="TIGR00231">
    <property type="entry name" value="small_GTP"/>
    <property type="match status" value="1"/>
</dbReference>
<dbReference type="InterPro" id="IPR044145">
    <property type="entry name" value="IF2_II"/>
</dbReference>
<dbReference type="FunFam" id="2.40.30.10:FF:000054">
    <property type="entry name" value="Translation initiation factor IF-2"/>
    <property type="match status" value="1"/>
</dbReference>
<dbReference type="PATRIC" id="fig|722438.3.peg.177"/>
<dbReference type="GO" id="GO:0005829">
    <property type="term" value="C:cytosol"/>
    <property type="evidence" value="ECO:0007669"/>
    <property type="project" value="TreeGrafter"/>
</dbReference>
<evidence type="ECO:0000256" key="11">
    <source>
        <dbReference type="RuleBase" id="RU000644"/>
    </source>
</evidence>
<comment type="caution">
    <text evidence="10">Lacks conserved residue(s) required for the propagation of feature annotation.</text>
</comment>
<dbReference type="InterPro" id="IPR036925">
    <property type="entry name" value="TIF_IF2_dom3_sf"/>
</dbReference>
<dbReference type="HOGENOM" id="CLU_006301_5_1_14"/>
<dbReference type="CDD" id="cd03702">
    <property type="entry name" value="IF2_mtIF2_II"/>
    <property type="match status" value="1"/>
</dbReference>
<evidence type="ECO:0000256" key="2">
    <source>
        <dbReference type="ARBA" id="ARBA00007733"/>
    </source>
</evidence>
<dbReference type="AlphaFoldDB" id="A0A0H3DM06"/>
<dbReference type="GO" id="GO:0005525">
    <property type="term" value="F:GTP binding"/>
    <property type="evidence" value="ECO:0007669"/>
    <property type="project" value="UniProtKB-KW"/>
</dbReference>
<feature type="domain" description="Tr-type G" evidence="14">
    <location>
        <begin position="119"/>
        <end position="288"/>
    </location>
</feature>
<gene>
    <name evidence="10 15" type="primary">infB</name>
    <name evidence="15" type="ordered locus">MPNE_0183</name>
</gene>
<evidence type="ECO:0000256" key="10">
    <source>
        <dbReference type="HAMAP-Rule" id="MF_00100"/>
    </source>
</evidence>
<dbReference type="Pfam" id="PF22042">
    <property type="entry name" value="EF-G_D2"/>
    <property type="match status" value="1"/>
</dbReference>
<comment type="subcellular location">
    <subcellularLocation>
        <location evidence="1 10 12">Cytoplasm</location>
    </subcellularLocation>
</comment>
<reference evidence="15 16" key="1">
    <citation type="journal article" date="2010" name="Appl. Environ. Microbiol.">
        <title>Targeted chromosomal knockouts in Mycoplasma pneumoniae.</title>
        <authorList>
            <person name="Krishnakumar R."/>
            <person name="Assad-Garcia N."/>
            <person name="Benders G.A."/>
            <person name="Phan Q."/>
            <person name="Montague M.G."/>
            <person name="Glass J.I."/>
        </authorList>
    </citation>
    <scope>NUCLEOTIDE SEQUENCE [LARGE SCALE GENOMIC DNA]</scope>
    <source>
        <strain evidence="16">ATCC 15531 / DSM 22911 / NBRC 14401 / NCTC 10119 / FH</strain>
    </source>
</reference>
<dbReference type="InterPro" id="IPR053905">
    <property type="entry name" value="EF-G-like_DII"/>
</dbReference>
<dbReference type="Gene3D" id="3.40.50.300">
    <property type="entry name" value="P-loop containing nucleotide triphosphate hydrolases"/>
    <property type="match status" value="1"/>
</dbReference>
<dbReference type="GO" id="GO:0003743">
    <property type="term" value="F:translation initiation factor activity"/>
    <property type="evidence" value="ECO:0007669"/>
    <property type="project" value="UniProtKB-UniRule"/>
</dbReference>
<dbReference type="GO" id="GO:0003924">
    <property type="term" value="F:GTPase activity"/>
    <property type="evidence" value="ECO:0007669"/>
    <property type="project" value="UniProtKB-UniRule"/>
</dbReference>
<dbReference type="InterPro" id="IPR027417">
    <property type="entry name" value="P-loop_NTPase"/>
</dbReference>
<organism evidence="15 16">
    <name type="scientific">Mycoplasmoides pneumoniae (strain ATCC 15531 / DSM 23978 / CIP 103766 / NBRC 14401 / NCTC 10119 / FH)</name>
    <name type="common">Mycoplasma pneumoniae</name>
    <dbReference type="NCBI Taxonomy" id="722438"/>
    <lineage>
        <taxon>Bacteria</taxon>
        <taxon>Bacillati</taxon>
        <taxon>Mycoplasmatota</taxon>
        <taxon>Mycoplasmoidales</taxon>
        <taxon>Mycoplasmoidaceae</taxon>
        <taxon>Mycoplasmoides</taxon>
    </lineage>
</organism>
<dbReference type="InterPro" id="IPR009000">
    <property type="entry name" value="Transl_B-barrel_sf"/>
</dbReference>
<keyword evidence="4 10" id="KW-0963">Cytoplasm</keyword>
<dbReference type="FunFam" id="3.40.50.10050:FF:000001">
    <property type="entry name" value="Translation initiation factor IF-2"/>
    <property type="match status" value="1"/>
</dbReference>
<feature type="compositionally biased region" description="Basic residues" evidence="13">
    <location>
        <begin position="1"/>
        <end position="11"/>
    </location>
</feature>
<protein>
    <recommendedName>
        <fullName evidence="3 10">Translation initiation factor IF-2</fullName>
    </recommendedName>
</protein>
<dbReference type="EMBL" id="CP002077">
    <property type="protein sequence ID" value="ADK86795.1"/>
    <property type="molecule type" value="Genomic_DNA"/>
</dbReference>
<dbReference type="InterPro" id="IPR000795">
    <property type="entry name" value="T_Tr_GTP-bd_dom"/>
</dbReference>
<evidence type="ECO:0000256" key="1">
    <source>
        <dbReference type="ARBA" id="ARBA00004496"/>
    </source>
</evidence>
<evidence type="ECO:0000256" key="6">
    <source>
        <dbReference type="ARBA" id="ARBA00022741"/>
    </source>
</evidence>